<keyword evidence="2" id="KW-1185">Reference proteome</keyword>
<dbReference type="RefSeq" id="WP_188767617.1">
    <property type="nucleotide sequence ID" value="NZ_BMKK01000006.1"/>
</dbReference>
<comment type="caution">
    <text evidence="1">The sequence shown here is derived from an EMBL/GenBank/DDBJ whole genome shotgun (WGS) entry which is preliminary data.</text>
</comment>
<accession>A0A916YWA9</accession>
<sequence>MKRFNSSMFMQWVVFIPLLLPLAIVSGAFDGIKKVFEQASADIIESEPVAHIEA</sequence>
<dbReference type="EMBL" id="BMKK01000006">
    <property type="protein sequence ID" value="GGD64133.1"/>
    <property type="molecule type" value="Genomic_DNA"/>
</dbReference>
<protein>
    <submittedName>
        <fullName evidence="1">Uncharacterized protein</fullName>
    </submittedName>
</protein>
<dbReference type="AlphaFoldDB" id="A0A916YWA9"/>
<dbReference type="Proteomes" id="UP000609064">
    <property type="component" value="Unassembled WGS sequence"/>
</dbReference>
<reference evidence="1" key="1">
    <citation type="journal article" date="2014" name="Int. J. Syst. Evol. Microbiol.">
        <title>Complete genome sequence of Corynebacterium casei LMG S-19264T (=DSM 44701T), isolated from a smear-ripened cheese.</title>
        <authorList>
            <consortium name="US DOE Joint Genome Institute (JGI-PGF)"/>
            <person name="Walter F."/>
            <person name="Albersmeier A."/>
            <person name="Kalinowski J."/>
            <person name="Ruckert C."/>
        </authorList>
    </citation>
    <scope>NUCLEOTIDE SEQUENCE</scope>
    <source>
        <strain evidence="1">CGMCC 1.15958</strain>
    </source>
</reference>
<name>A0A916YWA9_9BACT</name>
<gene>
    <name evidence="1" type="ORF">GCM10011514_30110</name>
</gene>
<proteinExistence type="predicted"/>
<evidence type="ECO:0000313" key="2">
    <source>
        <dbReference type="Proteomes" id="UP000609064"/>
    </source>
</evidence>
<organism evidence="1 2">
    <name type="scientific">Emticicia aquatilis</name>
    <dbReference type="NCBI Taxonomy" id="1537369"/>
    <lineage>
        <taxon>Bacteria</taxon>
        <taxon>Pseudomonadati</taxon>
        <taxon>Bacteroidota</taxon>
        <taxon>Cytophagia</taxon>
        <taxon>Cytophagales</taxon>
        <taxon>Leadbetterellaceae</taxon>
        <taxon>Emticicia</taxon>
    </lineage>
</organism>
<reference evidence="1" key="2">
    <citation type="submission" date="2020-09" db="EMBL/GenBank/DDBJ databases">
        <authorList>
            <person name="Sun Q."/>
            <person name="Zhou Y."/>
        </authorList>
    </citation>
    <scope>NUCLEOTIDE SEQUENCE</scope>
    <source>
        <strain evidence="1">CGMCC 1.15958</strain>
    </source>
</reference>
<evidence type="ECO:0000313" key="1">
    <source>
        <dbReference type="EMBL" id="GGD64133.1"/>
    </source>
</evidence>